<feature type="region of interest" description="Disordered" evidence="1">
    <location>
        <begin position="54"/>
        <end position="151"/>
    </location>
</feature>
<evidence type="ECO:0000256" key="1">
    <source>
        <dbReference type="SAM" id="MobiDB-lite"/>
    </source>
</evidence>
<evidence type="ECO:0000313" key="3">
    <source>
        <dbReference type="Proteomes" id="UP000008021"/>
    </source>
</evidence>
<dbReference type="AlphaFoldDB" id="A0A0E0EKQ3"/>
<accession>A0A0E0EKQ3</accession>
<dbReference type="Gramene" id="OMERI08G10060.1">
    <property type="protein sequence ID" value="OMERI08G10060.1"/>
    <property type="gene ID" value="OMERI08G10060"/>
</dbReference>
<reference evidence="2" key="2">
    <citation type="submission" date="2018-05" db="EMBL/GenBank/DDBJ databases">
        <title>OmerRS3 (Oryza meridionalis Reference Sequence Version 3).</title>
        <authorList>
            <person name="Zhang J."/>
            <person name="Kudrna D."/>
            <person name="Lee S."/>
            <person name="Talag J."/>
            <person name="Welchert J."/>
            <person name="Wing R.A."/>
        </authorList>
    </citation>
    <scope>NUCLEOTIDE SEQUENCE [LARGE SCALE GENOMIC DNA]</scope>
    <source>
        <strain evidence="2">cv. OR44</strain>
    </source>
</reference>
<protein>
    <submittedName>
        <fullName evidence="2">Uncharacterized protein</fullName>
    </submittedName>
</protein>
<feature type="compositionally biased region" description="Basic and acidic residues" evidence="1">
    <location>
        <begin position="74"/>
        <end position="84"/>
    </location>
</feature>
<dbReference type="STRING" id="40149.A0A0E0EKQ3"/>
<dbReference type="Proteomes" id="UP000008021">
    <property type="component" value="Chromosome 8"/>
</dbReference>
<keyword evidence="3" id="KW-1185">Reference proteome</keyword>
<feature type="compositionally biased region" description="Gly residues" evidence="1">
    <location>
        <begin position="112"/>
        <end position="123"/>
    </location>
</feature>
<dbReference type="HOGENOM" id="CLU_1868355_0_0_1"/>
<dbReference type="EnsemblPlants" id="OMERI08G10060.1">
    <property type="protein sequence ID" value="OMERI08G10060.1"/>
    <property type="gene ID" value="OMERI08G10060"/>
</dbReference>
<sequence>MQLWERMARTSLESLTLMAAGVAAAGEDLGDATTVLLPDASDIPSRRRDVNVVWSGEAAEQERRQVGAPGEAAEEQHGQSRMEDGELDVPTAESSLGEDATDDEVIEDGDRGLVGGGGGGGGGDRGEPIEGDSGATGTGRGRRGGGEVRAE</sequence>
<name>A0A0E0EKQ3_9ORYZ</name>
<proteinExistence type="predicted"/>
<reference evidence="2" key="1">
    <citation type="submission" date="2015-04" db="UniProtKB">
        <authorList>
            <consortium name="EnsemblPlants"/>
        </authorList>
    </citation>
    <scope>IDENTIFICATION</scope>
</reference>
<organism evidence="2">
    <name type="scientific">Oryza meridionalis</name>
    <dbReference type="NCBI Taxonomy" id="40149"/>
    <lineage>
        <taxon>Eukaryota</taxon>
        <taxon>Viridiplantae</taxon>
        <taxon>Streptophyta</taxon>
        <taxon>Embryophyta</taxon>
        <taxon>Tracheophyta</taxon>
        <taxon>Spermatophyta</taxon>
        <taxon>Magnoliopsida</taxon>
        <taxon>Liliopsida</taxon>
        <taxon>Poales</taxon>
        <taxon>Poaceae</taxon>
        <taxon>BOP clade</taxon>
        <taxon>Oryzoideae</taxon>
        <taxon>Oryzeae</taxon>
        <taxon>Oryzinae</taxon>
        <taxon>Oryza</taxon>
    </lineage>
</organism>
<evidence type="ECO:0000313" key="2">
    <source>
        <dbReference type="EnsemblPlants" id="OMERI08G10060.1"/>
    </source>
</evidence>